<gene>
    <name evidence="2" type="ORF">FG87_27145</name>
</gene>
<evidence type="ECO:0000313" key="2">
    <source>
        <dbReference type="EMBL" id="KIA62096.1"/>
    </source>
</evidence>
<accession>A0ABR4Z9Y5</accession>
<reference evidence="2 3" key="1">
    <citation type="journal article" date="2014" name="Int. J. Syst. Evol. Microbiol.">
        <title>Nocardia vulneris sp. nov., isolated from wounds of human patients in North America.</title>
        <authorList>
            <person name="Lasker B.A."/>
            <person name="Bell M."/>
            <person name="Klenk H.P."/>
            <person name="Sproer C."/>
            <person name="Schumann C."/>
            <person name="Schumann P."/>
            <person name="Brown J.M."/>
        </authorList>
    </citation>
    <scope>NUCLEOTIDE SEQUENCE [LARGE SCALE GENOMIC DNA]</scope>
    <source>
        <strain evidence="2 3">W9851</strain>
    </source>
</reference>
<name>A0ABR4Z9Y5_9NOCA</name>
<dbReference type="Proteomes" id="UP000031364">
    <property type="component" value="Unassembled WGS sequence"/>
</dbReference>
<organism evidence="2 3">
    <name type="scientific">Nocardia vulneris</name>
    <dbReference type="NCBI Taxonomy" id="1141657"/>
    <lineage>
        <taxon>Bacteria</taxon>
        <taxon>Bacillati</taxon>
        <taxon>Actinomycetota</taxon>
        <taxon>Actinomycetes</taxon>
        <taxon>Mycobacteriales</taxon>
        <taxon>Nocardiaceae</taxon>
        <taxon>Nocardia</taxon>
    </lineage>
</organism>
<dbReference type="EMBL" id="JNFP01000036">
    <property type="protein sequence ID" value="KIA62096.1"/>
    <property type="molecule type" value="Genomic_DNA"/>
</dbReference>
<feature type="region of interest" description="Disordered" evidence="1">
    <location>
        <begin position="303"/>
        <end position="326"/>
    </location>
</feature>
<proteinExistence type="predicted"/>
<sequence length="326" mass="35981">MRGEGATYDQIREALGITARAVESVLGEVAALSEQGRTHGEIVDVVGLPRTTVRRLLSDKRESRVNARATTATAVIVEMYGLQIDVLAALLGIDITHARSLARQLRTDRIMLPKLIQVQPGEKWLVPTRETAGSFLGWMPATLWKPPIKDAEHYRAVAMARALLVGAEPGVWVSERQLRHDAAAAARARKPGSRELGHIHDGRFLGVVNGTYGWWALEVELTAKSAKNMDKALRGALYAARDAEPEPMIGLLYLYRGREVRRVLEAAFERLPAGTLTATGLTFCDGDIDEEWAEFLATRTRMRAAARTPNPNHRRPRRGGARTAKD</sequence>
<evidence type="ECO:0000313" key="3">
    <source>
        <dbReference type="Proteomes" id="UP000031364"/>
    </source>
</evidence>
<protein>
    <submittedName>
        <fullName evidence="2">Uncharacterized protein</fullName>
    </submittedName>
</protein>
<comment type="caution">
    <text evidence="2">The sequence shown here is derived from an EMBL/GenBank/DDBJ whole genome shotgun (WGS) entry which is preliminary data.</text>
</comment>
<keyword evidence="3" id="KW-1185">Reference proteome</keyword>
<evidence type="ECO:0000256" key="1">
    <source>
        <dbReference type="SAM" id="MobiDB-lite"/>
    </source>
</evidence>